<dbReference type="AlphaFoldDB" id="A0AAW8C945"/>
<proteinExistence type="inferred from homology"/>
<evidence type="ECO:0000256" key="7">
    <source>
        <dbReference type="ARBA" id="ARBA00022989"/>
    </source>
</evidence>
<dbReference type="Pfam" id="PF06295">
    <property type="entry name" value="ZapG-like"/>
    <property type="match status" value="1"/>
</dbReference>
<keyword evidence="3" id="KW-0997">Cell inner membrane</keyword>
<evidence type="ECO:0000256" key="1">
    <source>
        <dbReference type="ARBA" id="ARBA00004377"/>
    </source>
</evidence>
<keyword evidence="9" id="KW-0131">Cell cycle</keyword>
<evidence type="ECO:0000256" key="3">
    <source>
        <dbReference type="ARBA" id="ARBA00022519"/>
    </source>
</evidence>
<dbReference type="PANTHER" id="PTHR39579">
    <property type="entry name" value="INNER MEMBRANE PROTEIN YHCB"/>
    <property type="match status" value="1"/>
</dbReference>
<evidence type="ECO:0000256" key="9">
    <source>
        <dbReference type="ARBA" id="ARBA00023306"/>
    </source>
</evidence>
<gene>
    <name evidence="14" type="ORF">QJU57_00580</name>
</gene>
<evidence type="ECO:0000256" key="6">
    <source>
        <dbReference type="ARBA" id="ARBA00022960"/>
    </source>
</evidence>
<dbReference type="PIRSF" id="PIRSF006318">
    <property type="entry name" value="YhcB"/>
    <property type="match status" value="1"/>
</dbReference>
<keyword evidence="6" id="KW-0133">Cell shape</keyword>
<keyword evidence="4" id="KW-0132">Cell division</keyword>
<keyword evidence="2" id="KW-1003">Cell membrane</keyword>
<sequence length="133" mass="15456">MQNWTNEMWTAVVIAFVIGLILGYFVMYFTKGNVKQHIKLEKEFKKVKAEKEVQKKQLETHFSESAVLLSTLAKDYKKLYTHLADGSEKLLPETHSIDLFEQLQLEDNKEALQPKEVETVIEPLVETEKEKAE</sequence>
<evidence type="ECO:0000256" key="13">
    <source>
        <dbReference type="SAM" id="Phobius"/>
    </source>
</evidence>
<dbReference type="RefSeq" id="WP_306348091.1">
    <property type="nucleotide sequence ID" value="NZ_JASAWV010000001.1"/>
</dbReference>
<protein>
    <recommendedName>
        <fullName evidence="11">Z-ring associated protein G</fullName>
    </recommendedName>
    <alternativeName>
        <fullName evidence="12">Cell division protein ZapG</fullName>
    </alternativeName>
</protein>
<reference evidence="14 15" key="1">
    <citation type="journal article" date="2023" name="Front. Microbiol.">
        <title>Phylogeography and host specificity of Pasteurellaceae pathogenic to sea-farmed fish in the north-east Atlantic.</title>
        <authorList>
            <person name="Gulla S."/>
            <person name="Colquhoun D.J."/>
            <person name="Olsen A.B."/>
            <person name="Spilsberg B."/>
            <person name="Lagesen K."/>
            <person name="Aakesson C.P."/>
            <person name="Strom S."/>
            <person name="Manji F."/>
            <person name="Birkbeck T.H."/>
            <person name="Nilsen H.K."/>
        </authorList>
    </citation>
    <scope>NUCLEOTIDE SEQUENCE [LARGE SCALE GENOMIC DNA]</scope>
    <source>
        <strain evidence="14 15">NVIB3131</strain>
    </source>
</reference>
<evidence type="ECO:0000256" key="4">
    <source>
        <dbReference type="ARBA" id="ARBA00022618"/>
    </source>
</evidence>
<dbReference type="PANTHER" id="PTHR39579:SF1">
    <property type="entry name" value="INNER MEMBRANE PROTEIN YHCB"/>
    <property type="match status" value="1"/>
</dbReference>
<keyword evidence="7 13" id="KW-1133">Transmembrane helix</keyword>
<keyword evidence="8 13" id="KW-0472">Membrane</keyword>
<dbReference type="EMBL" id="JASAXT010000001">
    <property type="protein sequence ID" value="MDP8147575.1"/>
    <property type="molecule type" value="Genomic_DNA"/>
</dbReference>
<evidence type="ECO:0000256" key="8">
    <source>
        <dbReference type="ARBA" id="ARBA00023136"/>
    </source>
</evidence>
<dbReference type="GO" id="GO:0005886">
    <property type="term" value="C:plasma membrane"/>
    <property type="evidence" value="ECO:0007669"/>
    <property type="project" value="UniProtKB-SubCell"/>
</dbReference>
<organism evidence="14 15">
    <name type="scientific">Phocoenobacter atlanticus subsp. atlanticus</name>
    <dbReference type="NCBI Taxonomy" id="3061285"/>
    <lineage>
        <taxon>Bacteria</taxon>
        <taxon>Pseudomonadati</taxon>
        <taxon>Pseudomonadota</taxon>
        <taxon>Gammaproteobacteria</taxon>
        <taxon>Pasteurellales</taxon>
        <taxon>Pasteurellaceae</taxon>
        <taxon>Phocoenobacter</taxon>
        <taxon>Phocoenobacter atlanticus</taxon>
    </lineage>
</organism>
<feature type="transmembrane region" description="Helical" evidence="13">
    <location>
        <begin position="12"/>
        <end position="30"/>
    </location>
</feature>
<evidence type="ECO:0000313" key="14">
    <source>
        <dbReference type="EMBL" id="MDP8147575.1"/>
    </source>
</evidence>
<evidence type="ECO:0000256" key="5">
    <source>
        <dbReference type="ARBA" id="ARBA00022692"/>
    </source>
</evidence>
<evidence type="ECO:0000256" key="12">
    <source>
        <dbReference type="ARBA" id="ARBA00035727"/>
    </source>
</evidence>
<comment type="similarity">
    <text evidence="10">Belongs to the ZapG family.</text>
</comment>
<keyword evidence="5 13" id="KW-0812">Transmembrane</keyword>
<comment type="subcellular location">
    <subcellularLocation>
        <location evidence="1">Cell inner membrane</location>
        <topology evidence="1">Single-pass membrane protein</topology>
    </subcellularLocation>
</comment>
<keyword evidence="15" id="KW-1185">Reference proteome</keyword>
<evidence type="ECO:0000256" key="2">
    <source>
        <dbReference type="ARBA" id="ARBA00022475"/>
    </source>
</evidence>
<name>A0AAW8C945_9PAST</name>
<dbReference type="InterPro" id="IPR009386">
    <property type="entry name" value="ZapG-like"/>
</dbReference>
<evidence type="ECO:0000313" key="15">
    <source>
        <dbReference type="Proteomes" id="UP001226020"/>
    </source>
</evidence>
<dbReference type="GO" id="GO:0008360">
    <property type="term" value="P:regulation of cell shape"/>
    <property type="evidence" value="ECO:0007669"/>
    <property type="project" value="UniProtKB-KW"/>
</dbReference>
<dbReference type="Proteomes" id="UP001226020">
    <property type="component" value="Unassembled WGS sequence"/>
</dbReference>
<comment type="caution">
    <text evidence="14">The sequence shown here is derived from an EMBL/GenBank/DDBJ whole genome shotgun (WGS) entry which is preliminary data.</text>
</comment>
<evidence type="ECO:0000256" key="10">
    <source>
        <dbReference type="ARBA" id="ARBA00035657"/>
    </source>
</evidence>
<dbReference type="GO" id="GO:0051301">
    <property type="term" value="P:cell division"/>
    <property type="evidence" value="ECO:0007669"/>
    <property type="project" value="UniProtKB-KW"/>
</dbReference>
<accession>A0AAW8C945</accession>
<evidence type="ECO:0000256" key="11">
    <source>
        <dbReference type="ARBA" id="ARBA00035703"/>
    </source>
</evidence>